<keyword evidence="2" id="KW-0675">Receptor</keyword>
<keyword evidence="1" id="KW-1185">Reference proteome</keyword>
<evidence type="ECO:0000313" key="2">
    <source>
        <dbReference type="RefSeq" id="XP_045154494.1"/>
    </source>
</evidence>
<organism evidence="1 2">
    <name type="scientific">Echinops telfairi</name>
    <name type="common">Lesser hedgehog tenrec</name>
    <dbReference type="NCBI Taxonomy" id="9371"/>
    <lineage>
        <taxon>Eukaryota</taxon>
        <taxon>Metazoa</taxon>
        <taxon>Chordata</taxon>
        <taxon>Craniata</taxon>
        <taxon>Vertebrata</taxon>
        <taxon>Euteleostomi</taxon>
        <taxon>Mammalia</taxon>
        <taxon>Eutheria</taxon>
        <taxon>Afrotheria</taxon>
        <taxon>Tenrecidae</taxon>
        <taxon>Tenrecinae</taxon>
        <taxon>Echinops</taxon>
    </lineage>
</organism>
<proteinExistence type="predicted"/>
<reference evidence="2" key="1">
    <citation type="submission" date="2025-08" db="UniProtKB">
        <authorList>
            <consortium name="RefSeq"/>
        </authorList>
    </citation>
    <scope>IDENTIFICATION</scope>
</reference>
<dbReference type="Proteomes" id="UP000694863">
    <property type="component" value="Unplaced"/>
</dbReference>
<sequence>MGAHCLPRLVPGGPRAGTLLPSRGRRGGGAFPVKGAEVAANWWAHFPCAKRKSGGSEILPPVTNLSVSVENLCTIIWTWNSPEGVRPNCSLWYYSYFGNHQDKKITLDSRRLEEVPLNEDICLHVISQCGTNESEKTLKGEKKCISPPEGDPRSAVTELRCIWFNLTTMKCSWLPGNTTGPNTTYLLYYWHKYLETPLQCENSYREGHRVGCSFNLTDSRLEHSSIQIMVKDNVGKIRPSFSVIALNSHVVPAHPDIIQLSLKKNNLLVEWKKPGDFMCECLSSQFEVNSSHISSPTIYTVEETKCQNPEKISQFEISASLDTSTTVRIRVRTNKYCYEDSNLWSEWSEMGTIDQKTSSTFYITIVLIIPVLVAGAVIVLLLYLKRLKIIIFPPIPDPGKIFKEMFGDQNDDTLHWKKYDIYDKQTKEETDSVVLIENPKRASQ</sequence>
<name>A0AC55DRY1_ECHTE</name>
<gene>
    <name evidence="2" type="primary">IL13RA1</name>
</gene>
<accession>A0AC55DRY1</accession>
<dbReference type="RefSeq" id="XP_045154494.1">
    <property type="nucleotide sequence ID" value="XM_045298559.1"/>
</dbReference>
<evidence type="ECO:0000313" key="1">
    <source>
        <dbReference type="Proteomes" id="UP000694863"/>
    </source>
</evidence>
<protein>
    <submittedName>
        <fullName evidence="2">Interleukin-13 receptor subunit alpha-1</fullName>
    </submittedName>
</protein>